<dbReference type="KEGG" id="fra:Francci3_1882"/>
<name>Q2JBT4_FRACC</name>
<keyword evidence="2" id="KW-1185">Reference proteome</keyword>
<dbReference type="AlphaFoldDB" id="Q2JBT4"/>
<dbReference type="HOGENOM" id="CLU_1508490_0_0_11"/>
<proteinExistence type="predicted"/>
<dbReference type="PhylomeDB" id="Q2JBT4"/>
<evidence type="ECO:0000313" key="1">
    <source>
        <dbReference type="EMBL" id="ABD11258.1"/>
    </source>
</evidence>
<protein>
    <submittedName>
        <fullName evidence="1">Transposase</fullName>
    </submittedName>
</protein>
<accession>Q2JBT4</accession>
<reference evidence="1 2" key="1">
    <citation type="journal article" date="2007" name="Genome Res.">
        <title>Genome characteristics of facultatively symbiotic Frankia sp. strains reflect host range and host plant biogeography.</title>
        <authorList>
            <person name="Normand P."/>
            <person name="Lapierre P."/>
            <person name="Tisa L.S."/>
            <person name="Gogarten J.P."/>
            <person name="Alloisio N."/>
            <person name="Bagnarol E."/>
            <person name="Bassi C.A."/>
            <person name="Berry A.M."/>
            <person name="Bickhart D.M."/>
            <person name="Choisne N."/>
            <person name="Couloux A."/>
            <person name="Cournoyer B."/>
            <person name="Cruveiller S."/>
            <person name="Daubin V."/>
            <person name="Demange N."/>
            <person name="Francino M.P."/>
            <person name="Goltsman E."/>
            <person name="Huang Y."/>
            <person name="Kopp O.R."/>
            <person name="Labarre L."/>
            <person name="Lapidus A."/>
            <person name="Lavire C."/>
            <person name="Marechal J."/>
            <person name="Martinez M."/>
            <person name="Mastronunzio J.E."/>
            <person name="Mullin B.C."/>
            <person name="Niemann J."/>
            <person name="Pujic P."/>
            <person name="Rawnsley T."/>
            <person name="Rouy Z."/>
            <person name="Schenowitz C."/>
            <person name="Sellstedt A."/>
            <person name="Tavares F."/>
            <person name="Tomkins J.P."/>
            <person name="Vallenet D."/>
            <person name="Valverde C."/>
            <person name="Wall L.G."/>
            <person name="Wang Y."/>
            <person name="Medigue C."/>
            <person name="Benson D.R."/>
        </authorList>
    </citation>
    <scope>NUCLEOTIDE SEQUENCE [LARGE SCALE GENOMIC DNA]</scope>
    <source>
        <strain evidence="2">DSM 45818 / CECT 9043 / CcI3</strain>
    </source>
</reference>
<dbReference type="eggNOG" id="COG3415">
    <property type="taxonomic scope" value="Bacteria"/>
</dbReference>
<dbReference type="Proteomes" id="UP000001937">
    <property type="component" value="Chromosome"/>
</dbReference>
<dbReference type="STRING" id="106370.Francci3_1882"/>
<dbReference type="EMBL" id="CP000249">
    <property type="protein sequence ID" value="ABD11258.1"/>
    <property type="molecule type" value="Genomic_DNA"/>
</dbReference>
<organism evidence="1 2">
    <name type="scientific">Frankia casuarinae (strain DSM 45818 / CECT 9043 / HFP020203 / CcI3)</name>
    <dbReference type="NCBI Taxonomy" id="106370"/>
    <lineage>
        <taxon>Bacteria</taxon>
        <taxon>Bacillati</taxon>
        <taxon>Actinomycetota</taxon>
        <taxon>Actinomycetes</taxon>
        <taxon>Frankiales</taxon>
        <taxon>Frankiaceae</taxon>
        <taxon>Frankia</taxon>
    </lineage>
</organism>
<sequence length="178" mass="19781">MGLCDRPRSGRPRRISELERAELTRRGLTGDISASSVRRILAEHPVKPWRYQSWIFPRDPEFTAKATVVLDLYQGQPLGPNDRVISVDAKPSIQARARIHPTAPPAPGRVIRVEHEYERHGALALLALLAALDVHTGQITATTPPTSGIAPFMALLGQIMAQDRYKKADRVFVIVDNH</sequence>
<evidence type="ECO:0000313" key="2">
    <source>
        <dbReference type="Proteomes" id="UP000001937"/>
    </source>
</evidence>
<dbReference type="RefSeq" id="WP_011436318.1">
    <property type="nucleotide sequence ID" value="NC_007777.1"/>
</dbReference>
<gene>
    <name evidence="1" type="ordered locus">Francci3_1882</name>
</gene>
<dbReference type="eggNOG" id="COG3335">
    <property type="taxonomic scope" value="Bacteria"/>
</dbReference>